<accession>A0ABW7Y970</accession>
<comment type="caution">
    <text evidence="1">The sequence shown here is derived from an EMBL/GenBank/DDBJ whole genome shotgun (WGS) entry which is preliminary data.</text>
</comment>
<evidence type="ECO:0000313" key="2">
    <source>
        <dbReference type="Proteomes" id="UP001612415"/>
    </source>
</evidence>
<keyword evidence="2" id="KW-1185">Reference proteome</keyword>
<name>A0ABW7Y970_STRCE</name>
<dbReference type="RefSeq" id="WP_158778560.1">
    <property type="nucleotide sequence ID" value="NZ_JBITDC010000013.1"/>
</dbReference>
<dbReference type="SUPFAM" id="SSF56209">
    <property type="entry name" value="Nitrile hydratase alpha chain"/>
    <property type="match status" value="1"/>
</dbReference>
<evidence type="ECO:0000313" key="1">
    <source>
        <dbReference type="EMBL" id="MFI5678937.1"/>
    </source>
</evidence>
<dbReference type="InterPro" id="IPR036648">
    <property type="entry name" value="CN_Hdrase_a/SCN_Hdrase_g_sf"/>
</dbReference>
<dbReference type="NCBIfam" id="NF038399">
    <property type="entry name" value="NH_RiPP_Os17"/>
    <property type="match status" value="1"/>
</dbReference>
<organism evidence="1 2">
    <name type="scientific">Streptomyces cellulosae</name>
    <dbReference type="NCBI Taxonomy" id="1968"/>
    <lineage>
        <taxon>Bacteria</taxon>
        <taxon>Bacillati</taxon>
        <taxon>Actinomycetota</taxon>
        <taxon>Actinomycetes</taxon>
        <taxon>Kitasatosporales</taxon>
        <taxon>Streptomycetaceae</taxon>
        <taxon>Streptomyces</taxon>
    </lineage>
</organism>
<sequence length="69" mass="7850">MSESRPRLRELIQRAITDDDFARSFLADPSALASEYNLNEDQVEKVRELAAQGLFMAEVEAHDSTPAYY</sequence>
<dbReference type="EMBL" id="JBITDC010000013">
    <property type="protein sequence ID" value="MFI5678937.1"/>
    <property type="molecule type" value="Genomic_DNA"/>
</dbReference>
<protein>
    <submittedName>
        <fullName evidence="1">Os1348 family NHLP clan protein</fullName>
    </submittedName>
</protein>
<reference evidence="1 2" key="1">
    <citation type="submission" date="2024-10" db="EMBL/GenBank/DDBJ databases">
        <title>The Natural Products Discovery Center: Release of the First 8490 Sequenced Strains for Exploring Actinobacteria Biosynthetic Diversity.</title>
        <authorList>
            <person name="Kalkreuter E."/>
            <person name="Kautsar S.A."/>
            <person name="Yang D."/>
            <person name="Bader C.D."/>
            <person name="Teijaro C.N."/>
            <person name="Fluegel L."/>
            <person name="Davis C.M."/>
            <person name="Simpson J.R."/>
            <person name="Lauterbach L."/>
            <person name="Steele A.D."/>
            <person name="Gui C."/>
            <person name="Meng S."/>
            <person name="Li G."/>
            <person name="Viehrig K."/>
            <person name="Ye F."/>
            <person name="Su P."/>
            <person name="Kiefer A.F."/>
            <person name="Nichols A."/>
            <person name="Cepeda A.J."/>
            <person name="Yan W."/>
            <person name="Fan B."/>
            <person name="Jiang Y."/>
            <person name="Adhikari A."/>
            <person name="Zheng C.-J."/>
            <person name="Schuster L."/>
            <person name="Cowan T.M."/>
            <person name="Smanski M.J."/>
            <person name="Chevrette M.G."/>
            <person name="De Carvalho L.P.S."/>
            <person name="Shen B."/>
        </authorList>
    </citation>
    <scope>NUCLEOTIDE SEQUENCE [LARGE SCALE GENOMIC DNA]</scope>
    <source>
        <strain evidence="1 2">NPDC051599</strain>
    </source>
</reference>
<gene>
    <name evidence="1" type="ORF">ACIA8P_30485</name>
</gene>
<proteinExistence type="predicted"/>
<dbReference type="Proteomes" id="UP001612415">
    <property type="component" value="Unassembled WGS sequence"/>
</dbReference>